<feature type="compositionally biased region" description="Basic and acidic residues" evidence="1">
    <location>
        <begin position="350"/>
        <end position="364"/>
    </location>
</feature>
<dbReference type="STRING" id="49390.A0A068VBJ2"/>
<name>A0A068VBJ2_COFCA</name>
<feature type="region of interest" description="Disordered" evidence="1">
    <location>
        <begin position="242"/>
        <end position="263"/>
    </location>
</feature>
<dbReference type="OrthoDB" id="1930727at2759"/>
<feature type="compositionally biased region" description="Polar residues" evidence="1">
    <location>
        <begin position="20"/>
        <end position="37"/>
    </location>
</feature>
<keyword evidence="3" id="KW-1185">Reference proteome</keyword>
<organism evidence="2 3">
    <name type="scientific">Coffea canephora</name>
    <name type="common">Robusta coffee</name>
    <dbReference type="NCBI Taxonomy" id="49390"/>
    <lineage>
        <taxon>Eukaryota</taxon>
        <taxon>Viridiplantae</taxon>
        <taxon>Streptophyta</taxon>
        <taxon>Embryophyta</taxon>
        <taxon>Tracheophyta</taxon>
        <taxon>Spermatophyta</taxon>
        <taxon>Magnoliopsida</taxon>
        <taxon>eudicotyledons</taxon>
        <taxon>Gunneridae</taxon>
        <taxon>Pentapetalae</taxon>
        <taxon>asterids</taxon>
        <taxon>lamiids</taxon>
        <taxon>Gentianales</taxon>
        <taxon>Rubiaceae</taxon>
        <taxon>Ixoroideae</taxon>
        <taxon>Gardenieae complex</taxon>
        <taxon>Bertiereae - Coffeeae clade</taxon>
        <taxon>Coffeeae</taxon>
        <taxon>Coffea</taxon>
    </lineage>
</organism>
<protein>
    <submittedName>
        <fullName evidence="2">DH200=94 genomic scaffold, scaffold_191</fullName>
    </submittedName>
</protein>
<evidence type="ECO:0000313" key="2">
    <source>
        <dbReference type="EMBL" id="CDP17939.1"/>
    </source>
</evidence>
<feature type="region of interest" description="Disordered" evidence="1">
    <location>
        <begin position="343"/>
        <end position="366"/>
    </location>
</feature>
<dbReference type="PhylomeDB" id="A0A068VBJ2"/>
<dbReference type="PANTHER" id="PTHR37187:SF7">
    <property type="entry name" value="EXPRESSED PROTEIN"/>
    <property type="match status" value="1"/>
</dbReference>
<feature type="compositionally biased region" description="Basic and acidic residues" evidence="1">
    <location>
        <begin position="60"/>
        <end position="82"/>
    </location>
</feature>
<sequence length="397" mass="43420">MPKGSKKRKAEKKKKEQEALSHNQSHNHQTQPQSAVSHTHENDDKESEGEEVSSPASQDHSSHQHQFIDGEKEDVKKVEDSSHVQLSGEKSKSIEEHKDNGVAVEEAKAEESVVQIEKEPKPAGELNGNSISEERVKIQKESGNGVASESLDGESTLEVEKELKLFEKVNASVEHVEPQKEHNDGVLTEHRNDECRFIDKTNVVVDSSPFGSSAEAVNSFCEGLAEVPNPIPVGEVYGSVAEPDSDTVPEEKISRDSSSPGHSLLTSNVVTEMHENGKKDVAVMDQNDRSLPVLVDLGLENKRDQAIILAGNALRALEARGTVTQETEEKQMHLYTAPEDEAANYGHASNGEHHIKDSEVHGHSDTQPLVASAIRPVQRTSWMSCCGLFEAFAGSSR</sequence>
<dbReference type="Gramene" id="CDP17939">
    <property type="protein sequence ID" value="CDP17939"/>
    <property type="gene ID" value="GSCOC_T00011584001"/>
</dbReference>
<accession>A0A068VBJ2</accession>
<proteinExistence type="predicted"/>
<dbReference type="EMBL" id="HG739275">
    <property type="protein sequence ID" value="CDP17939.1"/>
    <property type="molecule type" value="Genomic_DNA"/>
</dbReference>
<feature type="compositionally biased region" description="Basic and acidic residues" evidence="1">
    <location>
        <begin position="89"/>
        <end position="122"/>
    </location>
</feature>
<dbReference type="OMA" id="SPARECH"/>
<evidence type="ECO:0000256" key="1">
    <source>
        <dbReference type="SAM" id="MobiDB-lite"/>
    </source>
</evidence>
<evidence type="ECO:0000313" key="3">
    <source>
        <dbReference type="Proteomes" id="UP000295252"/>
    </source>
</evidence>
<reference evidence="3" key="1">
    <citation type="journal article" date="2014" name="Science">
        <title>The coffee genome provides insight into the convergent evolution of caffeine biosynthesis.</title>
        <authorList>
            <person name="Denoeud F."/>
            <person name="Carretero-Paulet L."/>
            <person name="Dereeper A."/>
            <person name="Droc G."/>
            <person name="Guyot R."/>
            <person name="Pietrella M."/>
            <person name="Zheng C."/>
            <person name="Alberti A."/>
            <person name="Anthony F."/>
            <person name="Aprea G."/>
            <person name="Aury J.M."/>
            <person name="Bento P."/>
            <person name="Bernard M."/>
            <person name="Bocs S."/>
            <person name="Campa C."/>
            <person name="Cenci A."/>
            <person name="Combes M.C."/>
            <person name="Crouzillat D."/>
            <person name="Da Silva C."/>
            <person name="Daddiego L."/>
            <person name="De Bellis F."/>
            <person name="Dussert S."/>
            <person name="Garsmeur O."/>
            <person name="Gayraud T."/>
            <person name="Guignon V."/>
            <person name="Jahn K."/>
            <person name="Jamilloux V."/>
            <person name="Joet T."/>
            <person name="Labadie K."/>
            <person name="Lan T."/>
            <person name="Leclercq J."/>
            <person name="Lepelley M."/>
            <person name="Leroy T."/>
            <person name="Li L.T."/>
            <person name="Librado P."/>
            <person name="Lopez L."/>
            <person name="Munoz A."/>
            <person name="Noel B."/>
            <person name="Pallavicini A."/>
            <person name="Perrotta G."/>
            <person name="Poncet V."/>
            <person name="Pot D."/>
            <person name="Priyono X."/>
            <person name="Rigoreau M."/>
            <person name="Rouard M."/>
            <person name="Rozas J."/>
            <person name="Tranchant-Dubreuil C."/>
            <person name="VanBuren R."/>
            <person name="Zhang Q."/>
            <person name="Andrade A.C."/>
            <person name="Argout X."/>
            <person name="Bertrand B."/>
            <person name="de Kochko A."/>
            <person name="Graziosi G."/>
            <person name="Henry R.J."/>
            <person name="Jayarama X."/>
            <person name="Ming R."/>
            <person name="Nagai C."/>
            <person name="Rounsley S."/>
            <person name="Sankoff D."/>
            <person name="Giuliano G."/>
            <person name="Albert V.A."/>
            <person name="Wincker P."/>
            <person name="Lashermes P."/>
        </authorList>
    </citation>
    <scope>NUCLEOTIDE SEQUENCE [LARGE SCALE GENOMIC DNA]</scope>
    <source>
        <strain evidence="3">cv. DH200-94</strain>
    </source>
</reference>
<dbReference type="AlphaFoldDB" id="A0A068VBJ2"/>
<dbReference type="PANTHER" id="PTHR37187">
    <property type="entry name" value="EXPRESSED PROTEIN"/>
    <property type="match status" value="1"/>
</dbReference>
<dbReference type="Proteomes" id="UP000295252">
    <property type="component" value="Unassembled WGS sequence"/>
</dbReference>
<feature type="compositionally biased region" description="Basic residues" evidence="1">
    <location>
        <begin position="1"/>
        <end position="12"/>
    </location>
</feature>
<gene>
    <name evidence="2" type="ORF">GSCOC_T00011584001</name>
</gene>
<feature type="region of interest" description="Disordered" evidence="1">
    <location>
        <begin position="1"/>
        <end position="154"/>
    </location>
</feature>
<dbReference type="InParanoid" id="A0A068VBJ2"/>